<feature type="domain" description="TACO1/YebC-like second and third" evidence="3">
    <location>
        <begin position="1"/>
        <end position="54"/>
    </location>
</feature>
<dbReference type="Proteomes" id="UP000188532">
    <property type="component" value="Unassembled WGS sequence"/>
</dbReference>
<dbReference type="InterPro" id="IPR048300">
    <property type="entry name" value="TACO1_YebC-like_2nd/3rd_dom"/>
</dbReference>
<dbReference type="AlphaFoldDB" id="A0A1V3W9H4"/>
<dbReference type="SUPFAM" id="SSF75625">
    <property type="entry name" value="YebC-like"/>
    <property type="match status" value="1"/>
</dbReference>
<dbReference type="Gene3D" id="3.30.70.980">
    <property type="match status" value="1"/>
</dbReference>
<evidence type="ECO:0000313" key="5">
    <source>
        <dbReference type="Proteomes" id="UP000188532"/>
    </source>
</evidence>
<evidence type="ECO:0000259" key="3">
    <source>
        <dbReference type="Pfam" id="PF01709"/>
    </source>
</evidence>
<dbReference type="PANTHER" id="PTHR12532">
    <property type="entry name" value="TRANSLATIONAL ACTIVATOR OF CYTOCHROME C OXIDASE 1"/>
    <property type="match status" value="1"/>
</dbReference>
<dbReference type="GO" id="GO:0005829">
    <property type="term" value="C:cytosol"/>
    <property type="evidence" value="ECO:0007669"/>
    <property type="project" value="TreeGrafter"/>
</dbReference>
<dbReference type="GO" id="GO:0003677">
    <property type="term" value="F:DNA binding"/>
    <property type="evidence" value="ECO:0007669"/>
    <property type="project" value="UniProtKB-KW"/>
</dbReference>
<reference evidence="4 5" key="1">
    <citation type="submission" date="2017-02" db="EMBL/GenBank/DDBJ databases">
        <title>Complete genome sequences of Mycobacterium kansasii strains isolated from rhesus macaques.</title>
        <authorList>
            <person name="Panda A."/>
            <person name="Nagaraj S."/>
            <person name="Zhao X."/>
            <person name="Tettelin H."/>
            <person name="Detolla L.J."/>
        </authorList>
    </citation>
    <scope>NUCLEOTIDE SEQUENCE [LARGE SCALE GENOMIC DNA]</scope>
    <source>
        <strain evidence="4 5">11-3469</strain>
    </source>
</reference>
<feature type="region of interest" description="Disordered" evidence="2">
    <location>
        <begin position="230"/>
        <end position="251"/>
    </location>
</feature>
<dbReference type="InterPro" id="IPR029072">
    <property type="entry name" value="YebC-like"/>
</dbReference>
<protein>
    <recommendedName>
        <fullName evidence="3">TACO1/YebC-like second and third domain-containing protein</fullName>
    </recommendedName>
</protein>
<comment type="caution">
    <text evidence="4">The sequence shown here is derived from an EMBL/GenBank/DDBJ whole genome shotgun (WGS) entry which is preliminary data.</text>
</comment>
<organism evidence="4 5">
    <name type="scientific">Mycobacterium kansasii</name>
    <dbReference type="NCBI Taxonomy" id="1768"/>
    <lineage>
        <taxon>Bacteria</taxon>
        <taxon>Bacillati</taxon>
        <taxon>Actinomycetota</taxon>
        <taxon>Actinomycetes</taxon>
        <taxon>Mycobacteriales</taxon>
        <taxon>Mycobacteriaceae</taxon>
        <taxon>Mycobacterium</taxon>
    </lineage>
</organism>
<evidence type="ECO:0000313" key="4">
    <source>
        <dbReference type="EMBL" id="OOK63522.1"/>
    </source>
</evidence>
<name>A0A1V3W9H4_MYCKA</name>
<gene>
    <name evidence="4" type="ORF">BZL29_8507</name>
</gene>
<dbReference type="Pfam" id="PF01709">
    <property type="entry name" value="Transcrip_reg"/>
    <property type="match status" value="1"/>
</dbReference>
<dbReference type="PANTHER" id="PTHR12532:SF6">
    <property type="entry name" value="TRANSCRIPTIONAL REGULATORY PROTEIN YEBC-RELATED"/>
    <property type="match status" value="1"/>
</dbReference>
<dbReference type="InterPro" id="IPR026564">
    <property type="entry name" value="Transcrip_reg_TACO1-like_dom3"/>
</dbReference>
<keyword evidence="1" id="KW-0238">DNA-binding</keyword>
<evidence type="ECO:0000256" key="2">
    <source>
        <dbReference type="SAM" id="MobiDB-lite"/>
    </source>
</evidence>
<accession>A0A1V3W9H4</accession>
<proteinExistence type="predicted"/>
<dbReference type="InterPro" id="IPR002876">
    <property type="entry name" value="Transcrip_reg_TACO1-like"/>
</dbReference>
<evidence type="ECO:0000256" key="1">
    <source>
        <dbReference type="ARBA" id="ARBA00023125"/>
    </source>
</evidence>
<feature type="region of interest" description="Disordered" evidence="2">
    <location>
        <begin position="127"/>
        <end position="150"/>
    </location>
</feature>
<sequence length="251" mass="27015">MRVAMTRNGGTMADPGSVSYLFSRKGVVTLDKDGLTEDDVLTAVLDAGAEEVNDLATLSKWSPNQVIWSRCAPRCKTRGLTTNRPKPVSAVGQCAGGCRWRPQGVQARRRSGRQRRRAERVDQCRRVRRGVGGSRRGVRGRRSAAPPKLISSNSTCSHSYVLAARTPNGLDAPIALGDLCLSLPRTPKRSRIGLGPRGVRGAAAANTGWRHRLVVSVPHVFDDARLSRVEASSGRGATSPGTPWPHRAPAD</sequence>
<dbReference type="EMBL" id="MVBN01000018">
    <property type="protein sequence ID" value="OOK63522.1"/>
    <property type="molecule type" value="Genomic_DNA"/>
</dbReference>